<dbReference type="InterPro" id="IPR010981">
    <property type="entry name" value="SinR/SinI_dimer_dom"/>
</dbReference>
<dbReference type="AlphaFoldDB" id="A0A6M6E5Z3"/>
<sequence>MEIKQDNVIDLEWVRLVLEAKEIGIPINEIKFFLEENK</sequence>
<dbReference type="SUPFAM" id="SSF47406">
    <property type="entry name" value="SinR repressor dimerisation domain-like"/>
    <property type="match status" value="1"/>
</dbReference>
<dbReference type="Proteomes" id="UP000501076">
    <property type="component" value="Plasmid pFDU301A"/>
</dbReference>
<dbReference type="EMBL" id="CP045273">
    <property type="protein sequence ID" value="QJX80966.1"/>
    <property type="molecule type" value="Genomic_DNA"/>
</dbReference>
<evidence type="ECO:0000259" key="1">
    <source>
        <dbReference type="PROSITE" id="PS51500"/>
    </source>
</evidence>
<proteinExistence type="predicted"/>
<dbReference type="PROSITE" id="PS51500">
    <property type="entry name" value="SIN"/>
    <property type="match status" value="1"/>
</dbReference>
<accession>A0A6M6E5Z3</accession>
<dbReference type="Pfam" id="PF08671">
    <property type="entry name" value="SinI"/>
    <property type="match status" value="1"/>
</dbReference>
<feature type="domain" description="Sin" evidence="1">
    <location>
        <begin position="1"/>
        <end position="38"/>
    </location>
</feature>
<evidence type="ECO:0000313" key="2">
    <source>
        <dbReference type="EMBL" id="QJX80966.1"/>
    </source>
</evidence>
<dbReference type="GO" id="GO:0046983">
    <property type="term" value="F:protein dimerization activity"/>
    <property type="evidence" value="ECO:0007669"/>
    <property type="project" value="InterPro"/>
</dbReference>
<dbReference type="GO" id="GO:0006355">
    <property type="term" value="P:regulation of DNA-templated transcription"/>
    <property type="evidence" value="ECO:0007669"/>
    <property type="project" value="InterPro"/>
</dbReference>
<geneLocation type="plasmid" evidence="3">
    <name>pfdu301a</name>
</geneLocation>
<evidence type="ECO:0000313" key="3">
    <source>
        <dbReference type="Proteomes" id="UP000501076"/>
    </source>
</evidence>
<keyword evidence="2" id="KW-0614">Plasmid</keyword>
<reference evidence="2 3" key="1">
    <citation type="submission" date="2019-10" db="EMBL/GenBank/DDBJ databases">
        <title>Complete genome sequences for adaption low water activity.</title>
        <authorList>
            <person name="Zhao L."/>
            <person name="Zhong J."/>
        </authorList>
    </citation>
    <scope>NUCLEOTIDE SEQUENCE [LARGE SCALE GENOMIC DNA]</scope>
    <source>
        <strain evidence="2 3">FDU301</strain>
        <plasmid evidence="3">pfdu301a</plasmid>
    </source>
</reference>
<gene>
    <name evidence="2" type="primary">sinI</name>
    <name evidence="2" type="ORF">FDZ14_33285</name>
</gene>
<dbReference type="GO" id="GO:0003677">
    <property type="term" value="F:DNA binding"/>
    <property type="evidence" value="ECO:0007669"/>
    <property type="project" value="UniProtKB-KW"/>
</dbReference>
<organism evidence="2 3">
    <name type="scientific">Priestia megaterium</name>
    <name type="common">Bacillus megaterium</name>
    <dbReference type="NCBI Taxonomy" id="1404"/>
    <lineage>
        <taxon>Bacteria</taxon>
        <taxon>Bacillati</taxon>
        <taxon>Bacillota</taxon>
        <taxon>Bacilli</taxon>
        <taxon>Bacillales</taxon>
        <taxon>Bacillaceae</taxon>
        <taxon>Priestia</taxon>
    </lineage>
</organism>
<name>A0A6M6E5Z3_PRIMG</name>
<dbReference type="InterPro" id="IPR036281">
    <property type="entry name" value="SinR/SinI_dimer_dom_sf"/>
</dbReference>
<dbReference type="RefSeq" id="WP_171778966.1">
    <property type="nucleotide sequence ID" value="NZ_CP045273.1"/>
</dbReference>
<keyword evidence="2" id="KW-0238">DNA-binding</keyword>
<protein>
    <submittedName>
        <fullName evidence="2">DNA-binding anti-repressor SinI</fullName>
    </submittedName>
</protein>